<proteinExistence type="predicted"/>
<dbReference type="EMBL" id="MCGR01000086">
    <property type="protein sequence ID" value="ORY56429.1"/>
    <property type="molecule type" value="Genomic_DNA"/>
</dbReference>
<dbReference type="AlphaFoldDB" id="A0A1Y2DAZ5"/>
<name>A0A1Y2DAZ5_9BASI</name>
<feature type="region of interest" description="Disordered" evidence="1">
    <location>
        <begin position="188"/>
        <end position="319"/>
    </location>
</feature>
<gene>
    <name evidence="2" type="ORF">BCR35DRAFT_309831</name>
</gene>
<keyword evidence="3" id="KW-1185">Reference proteome</keyword>
<reference evidence="2 3" key="1">
    <citation type="submission" date="2016-07" db="EMBL/GenBank/DDBJ databases">
        <title>Pervasive Adenine N6-methylation of Active Genes in Fungi.</title>
        <authorList>
            <consortium name="DOE Joint Genome Institute"/>
            <person name="Mondo S.J."/>
            <person name="Dannebaum R.O."/>
            <person name="Kuo R.C."/>
            <person name="Labutti K."/>
            <person name="Haridas S."/>
            <person name="Kuo A."/>
            <person name="Salamov A."/>
            <person name="Ahrendt S.R."/>
            <person name="Lipzen A."/>
            <person name="Sullivan W."/>
            <person name="Andreopoulos W.B."/>
            <person name="Clum A."/>
            <person name="Lindquist E."/>
            <person name="Daum C."/>
            <person name="Ramamoorthy G.K."/>
            <person name="Gryganskyi A."/>
            <person name="Culley D."/>
            <person name="Magnuson J.K."/>
            <person name="James T.Y."/>
            <person name="O'Malley M.A."/>
            <person name="Stajich J.E."/>
            <person name="Spatafora J.W."/>
            <person name="Visel A."/>
            <person name="Grigoriev I.V."/>
        </authorList>
    </citation>
    <scope>NUCLEOTIDE SEQUENCE [LARGE SCALE GENOMIC DNA]</scope>
    <source>
        <strain evidence="2 3">62-1032</strain>
    </source>
</reference>
<feature type="compositionally biased region" description="Acidic residues" evidence="1">
    <location>
        <begin position="303"/>
        <end position="318"/>
    </location>
</feature>
<accession>A0A1Y2DAZ5</accession>
<dbReference type="Proteomes" id="UP000193467">
    <property type="component" value="Unassembled WGS sequence"/>
</dbReference>
<evidence type="ECO:0000256" key="1">
    <source>
        <dbReference type="SAM" id="MobiDB-lite"/>
    </source>
</evidence>
<feature type="compositionally biased region" description="Acidic residues" evidence="1">
    <location>
        <begin position="216"/>
        <end position="246"/>
    </location>
</feature>
<comment type="caution">
    <text evidence="2">The sequence shown here is derived from an EMBL/GenBank/DDBJ whole genome shotgun (WGS) entry which is preliminary data.</text>
</comment>
<dbReference type="InParanoid" id="A0A1Y2DAZ5"/>
<feature type="compositionally biased region" description="Low complexity" evidence="1">
    <location>
        <begin position="247"/>
        <end position="265"/>
    </location>
</feature>
<protein>
    <submittedName>
        <fullName evidence="2">Uncharacterized protein</fullName>
    </submittedName>
</protein>
<organism evidence="2 3">
    <name type="scientific">Leucosporidium creatinivorum</name>
    <dbReference type="NCBI Taxonomy" id="106004"/>
    <lineage>
        <taxon>Eukaryota</taxon>
        <taxon>Fungi</taxon>
        <taxon>Dikarya</taxon>
        <taxon>Basidiomycota</taxon>
        <taxon>Pucciniomycotina</taxon>
        <taxon>Microbotryomycetes</taxon>
        <taxon>Leucosporidiales</taxon>
        <taxon>Leucosporidium</taxon>
    </lineage>
</organism>
<sequence length="344" mass="36986">MASTTALSSAQETRLIVYLDNELSTLQRSFEARHSPSSTLPTVSTFLDQVLSLLSFILTIPPINRELRTAYYLTLTGLLPDALTGYELPLETLPDVWRALRRFDAGWVAVLHGQAWDSSTGAASALPADTTAAPLSWTERARLSSLVTDIRSTLAIVLGIPVHGGEGRKEYNPRGEIVEPRLKPLETEMSNGEEGEHETGALVDGGEVGSTPSLVDDGEDDDLEIMEVDTPADEDDDDDDEFEEVDVSPSASPSTASRALSPLSPGSQQAQEAFSIHFHAPPSAPVSADVSEALNSEPKAAMDPDEEYGNFDGDETEEDRGVKIECEKVFEGTIAALRETGVVA</sequence>
<evidence type="ECO:0000313" key="2">
    <source>
        <dbReference type="EMBL" id="ORY56429.1"/>
    </source>
</evidence>
<dbReference type="OrthoDB" id="2574879at2759"/>
<evidence type="ECO:0000313" key="3">
    <source>
        <dbReference type="Proteomes" id="UP000193467"/>
    </source>
</evidence>